<dbReference type="EMBL" id="LLXL01009111">
    <property type="protein sequence ID" value="PKK44622.1"/>
    <property type="molecule type" value="Genomic_DNA"/>
</dbReference>
<gene>
    <name evidence="1" type="ORF">RhiirC2_804052</name>
</gene>
<evidence type="ECO:0000313" key="2">
    <source>
        <dbReference type="Proteomes" id="UP000233469"/>
    </source>
</evidence>
<reference evidence="1 2" key="1">
    <citation type="submission" date="2016-04" db="EMBL/GenBank/DDBJ databases">
        <title>Genome analyses suggest a sexual origin of heterokaryosis in a supposedly ancient asexual fungus.</title>
        <authorList>
            <person name="Ropars J."/>
            <person name="Sedzielewska K."/>
            <person name="Noel J."/>
            <person name="Charron P."/>
            <person name="Farinelli L."/>
            <person name="Marton T."/>
            <person name="Kruger M."/>
            <person name="Pelin A."/>
            <person name="Brachmann A."/>
            <person name="Corradi N."/>
        </authorList>
    </citation>
    <scope>NUCLEOTIDE SEQUENCE [LARGE SCALE GENOMIC DNA]</scope>
    <source>
        <strain evidence="1 2">C2</strain>
    </source>
</reference>
<comment type="caution">
    <text evidence="1">The sequence shown here is derived from an EMBL/GenBank/DDBJ whole genome shotgun (WGS) entry which is preliminary data.</text>
</comment>
<organism evidence="1 2">
    <name type="scientific">Rhizophagus irregularis</name>
    <dbReference type="NCBI Taxonomy" id="588596"/>
    <lineage>
        <taxon>Eukaryota</taxon>
        <taxon>Fungi</taxon>
        <taxon>Fungi incertae sedis</taxon>
        <taxon>Mucoromycota</taxon>
        <taxon>Glomeromycotina</taxon>
        <taxon>Glomeromycetes</taxon>
        <taxon>Glomerales</taxon>
        <taxon>Glomeraceae</taxon>
        <taxon>Rhizophagus</taxon>
    </lineage>
</organism>
<dbReference type="Proteomes" id="UP000233469">
    <property type="component" value="Unassembled WGS sequence"/>
</dbReference>
<evidence type="ECO:0000313" key="1">
    <source>
        <dbReference type="EMBL" id="PKK44622.1"/>
    </source>
</evidence>
<dbReference type="VEuPathDB" id="FungiDB:RhiirA1_486034"/>
<dbReference type="VEuPathDB" id="FungiDB:RhiirFUN_002416"/>
<accession>A0A2N1L5G2</accession>
<dbReference type="VEuPathDB" id="FungiDB:FUN_006551"/>
<reference evidence="1 2" key="2">
    <citation type="submission" date="2017-10" db="EMBL/GenBank/DDBJ databases">
        <title>Extensive intraspecific genome diversity in a model arbuscular mycorrhizal fungus.</title>
        <authorList>
            <person name="Chen E.C.H."/>
            <person name="Morin E."/>
            <person name="Baudet D."/>
            <person name="Noel J."/>
            <person name="Ndikumana S."/>
            <person name="Charron P."/>
            <person name="St-Onge C."/>
            <person name="Giorgi J."/>
            <person name="Grigoriev I.V."/>
            <person name="Roux C."/>
            <person name="Martin F.M."/>
            <person name="Corradi N."/>
        </authorList>
    </citation>
    <scope>NUCLEOTIDE SEQUENCE [LARGE SCALE GENOMIC DNA]</scope>
    <source>
        <strain evidence="1 2">C2</strain>
    </source>
</reference>
<protein>
    <submittedName>
        <fullName evidence="1">Uncharacterized protein</fullName>
    </submittedName>
</protein>
<name>A0A2N1L5G2_9GLOM</name>
<sequence>MIISRLGQQKKVNNIIPVVQKSINKKLFSVTDSVIKHVIYERYRHQREELLNARRNANWVENDKRRWHANFRQSDKLERRSKIIDKLTTLKDRLVDKFYNNEL</sequence>
<dbReference type="AlphaFoldDB" id="A0A2N1L5G2"/>
<proteinExistence type="predicted"/>